<dbReference type="AlphaFoldDB" id="A0AAV7TH82"/>
<keyword evidence="2" id="KW-1185">Reference proteome</keyword>
<name>A0AAV7TH82_PLEWA</name>
<reference evidence="1" key="1">
    <citation type="journal article" date="2022" name="bioRxiv">
        <title>Sequencing and chromosome-scale assembly of the giantPleurodeles waltlgenome.</title>
        <authorList>
            <person name="Brown T."/>
            <person name="Elewa A."/>
            <person name="Iarovenko S."/>
            <person name="Subramanian E."/>
            <person name="Araus A.J."/>
            <person name="Petzold A."/>
            <person name="Susuki M."/>
            <person name="Suzuki K.-i.T."/>
            <person name="Hayashi T."/>
            <person name="Toyoda A."/>
            <person name="Oliveira C."/>
            <person name="Osipova E."/>
            <person name="Leigh N.D."/>
            <person name="Simon A."/>
            <person name="Yun M.H."/>
        </authorList>
    </citation>
    <scope>NUCLEOTIDE SEQUENCE</scope>
    <source>
        <strain evidence="1">20211129_DDA</strain>
        <tissue evidence="1">Liver</tissue>
    </source>
</reference>
<proteinExistence type="predicted"/>
<dbReference type="EMBL" id="JANPWB010000006">
    <property type="protein sequence ID" value="KAJ1175148.1"/>
    <property type="molecule type" value="Genomic_DNA"/>
</dbReference>
<accession>A0AAV7TH82</accession>
<protein>
    <submittedName>
        <fullName evidence="1">Uncharacterized protein</fullName>
    </submittedName>
</protein>
<dbReference type="Proteomes" id="UP001066276">
    <property type="component" value="Chromosome 3_2"/>
</dbReference>
<organism evidence="1 2">
    <name type="scientific">Pleurodeles waltl</name>
    <name type="common">Iberian ribbed newt</name>
    <dbReference type="NCBI Taxonomy" id="8319"/>
    <lineage>
        <taxon>Eukaryota</taxon>
        <taxon>Metazoa</taxon>
        <taxon>Chordata</taxon>
        <taxon>Craniata</taxon>
        <taxon>Vertebrata</taxon>
        <taxon>Euteleostomi</taxon>
        <taxon>Amphibia</taxon>
        <taxon>Batrachia</taxon>
        <taxon>Caudata</taxon>
        <taxon>Salamandroidea</taxon>
        <taxon>Salamandridae</taxon>
        <taxon>Pleurodelinae</taxon>
        <taxon>Pleurodeles</taxon>
    </lineage>
</organism>
<gene>
    <name evidence="1" type="ORF">NDU88_000439</name>
</gene>
<sequence>MPTPLTIARKRTDAHKIAEVLGEEMSGYLSQLLKSAKFFSKQVTQQQKCTTTAQQMSPILVGQRVFIRKFVRRWRDSKFEGPYPVTQSTPTAVKVEGSKPWKHLLVIRLAPTLCRALPLAQKLVQENEPVEK</sequence>
<evidence type="ECO:0000313" key="2">
    <source>
        <dbReference type="Proteomes" id="UP001066276"/>
    </source>
</evidence>
<dbReference type="Gene3D" id="2.30.30.850">
    <property type="match status" value="1"/>
</dbReference>
<evidence type="ECO:0000313" key="1">
    <source>
        <dbReference type="EMBL" id="KAJ1175148.1"/>
    </source>
</evidence>
<comment type="caution">
    <text evidence="1">The sequence shown here is derived from an EMBL/GenBank/DDBJ whole genome shotgun (WGS) entry which is preliminary data.</text>
</comment>